<proteinExistence type="predicted"/>
<dbReference type="AlphaFoldDB" id="A0A0F9XC88"/>
<dbReference type="InterPro" id="IPR009050">
    <property type="entry name" value="Globin-like_sf"/>
</dbReference>
<protein>
    <recommendedName>
        <fullName evidence="2">Globin family protein</fullName>
    </recommendedName>
</protein>
<dbReference type="SUPFAM" id="SSF46458">
    <property type="entry name" value="Globin-like"/>
    <property type="match status" value="1"/>
</dbReference>
<comment type="caution">
    <text evidence="1">The sequence shown here is derived from an EMBL/GenBank/DDBJ whole genome shotgun (WGS) entry which is preliminary data.</text>
</comment>
<sequence>MTQITNREDVSVLVHTFYDKIRQNEMLGPIFNGHITDEQWPAHLSKLTDFWESNLFGVRTFRGSPSKAHVTVDKNLKHTISQNHFAQWLQLWFETIDELYEGELANNAKDMARRMSTGQYIHIWQNRPEEFKGE</sequence>
<gene>
    <name evidence="1" type="ORF">LCGC14_0166720</name>
</gene>
<dbReference type="Gene3D" id="1.10.490.10">
    <property type="entry name" value="Globins"/>
    <property type="match status" value="1"/>
</dbReference>
<name>A0A0F9XC88_9ZZZZ</name>
<evidence type="ECO:0000313" key="1">
    <source>
        <dbReference type="EMBL" id="KKN96626.1"/>
    </source>
</evidence>
<organism evidence="1">
    <name type="scientific">marine sediment metagenome</name>
    <dbReference type="NCBI Taxonomy" id="412755"/>
    <lineage>
        <taxon>unclassified sequences</taxon>
        <taxon>metagenomes</taxon>
        <taxon>ecological metagenomes</taxon>
    </lineage>
</organism>
<accession>A0A0F9XC88</accession>
<dbReference type="CDD" id="cd08916">
    <property type="entry name" value="TrHb3_P"/>
    <property type="match status" value="1"/>
</dbReference>
<dbReference type="GO" id="GO:0019825">
    <property type="term" value="F:oxygen binding"/>
    <property type="evidence" value="ECO:0007669"/>
    <property type="project" value="InterPro"/>
</dbReference>
<dbReference type="InterPro" id="IPR012292">
    <property type="entry name" value="Globin/Proto"/>
</dbReference>
<reference evidence="1" key="1">
    <citation type="journal article" date="2015" name="Nature">
        <title>Complex archaea that bridge the gap between prokaryotes and eukaryotes.</title>
        <authorList>
            <person name="Spang A."/>
            <person name="Saw J.H."/>
            <person name="Jorgensen S.L."/>
            <person name="Zaremba-Niedzwiedzka K."/>
            <person name="Martijn J."/>
            <person name="Lind A.E."/>
            <person name="van Eijk R."/>
            <person name="Schleper C."/>
            <person name="Guy L."/>
            <person name="Ettema T.J."/>
        </authorList>
    </citation>
    <scope>NUCLEOTIDE SEQUENCE</scope>
</reference>
<dbReference type="GO" id="GO:0020037">
    <property type="term" value="F:heme binding"/>
    <property type="evidence" value="ECO:0007669"/>
    <property type="project" value="InterPro"/>
</dbReference>
<dbReference type="EMBL" id="LAZR01000063">
    <property type="protein sequence ID" value="KKN96626.1"/>
    <property type="molecule type" value="Genomic_DNA"/>
</dbReference>
<evidence type="ECO:0008006" key="2">
    <source>
        <dbReference type="Google" id="ProtNLM"/>
    </source>
</evidence>